<dbReference type="AlphaFoldDB" id="A0A2V1HWZ2"/>
<gene>
    <name evidence="2" type="ORF">DDQ50_04640</name>
</gene>
<feature type="transmembrane region" description="Helical" evidence="1">
    <location>
        <begin position="178"/>
        <end position="198"/>
    </location>
</feature>
<keyword evidence="3" id="KW-1185">Reference proteome</keyword>
<comment type="caution">
    <text evidence="2">The sequence shown here is derived from an EMBL/GenBank/DDBJ whole genome shotgun (WGS) entry which is preliminary data.</text>
</comment>
<accession>A0A2V1HWZ2</accession>
<organism evidence="2 3">
    <name type="scientific">Amnibacterium flavum</name>
    <dbReference type="NCBI Taxonomy" id="2173173"/>
    <lineage>
        <taxon>Bacteria</taxon>
        <taxon>Bacillati</taxon>
        <taxon>Actinomycetota</taxon>
        <taxon>Actinomycetes</taxon>
        <taxon>Micrococcales</taxon>
        <taxon>Microbacteriaceae</taxon>
        <taxon>Amnibacterium</taxon>
    </lineage>
</organism>
<feature type="transmembrane region" description="Helical" evidence="1">
    <location>
        <begin position="20"/>
        <end position="38"/>
    </location>
</feature>
<keyword evidence="1" id="KW-0812">Transmembrane</keyword>
<reference evidence="2 3" key="1">
    <citation type="submission" date="2018-05" db="EMBL/GenBank/DDBJ databases">
        <title>Amnibacterium sp. M8JJ-5, whole genome shotgun sequence.</title>
        <authorList>
            <person name="Tuo L."/>
        </authorList>
    </citation>
    <scope>NUCLEOTIDE SEQUENCE [LARGE SCALE GENOMIC DNA]</scope>
    <source>
        <strain evidence="2 3">M8JJ-5</strain>
    </source>
</reference>
<dbReference type="EMBL" id="QEOP01000001">
    <property type="protein sequence ID" value="PVZ95769.1"/>
    <property type="molecule type" value="Genomic_DNA"/>
</dbReference>
<dbReference type="Proteomes" id="UP000244893">
    <property type="component" value="Unassembled WGS sequence"/>
</dbReference>
<keyword evidence="1" id="KW-1133">Transmembrane helix</keyword>
<keyword evidence="1" id="KW-0472">Membrane</keyword>
<name>A0A2V1HWZ2_9MICO</name>
<protein>
    <submittedName>
        <fullName evidence="2">Uncharacterized protein</fullName>
    </submittedName>
</protein>
<evidence type="ECO:0000313" key="2">
    <source>
        <dbReference type="EMBL" id="PVZ95769.1"/>
    </source>
</evidence>
<proteinExistence type="predicted"/>
<feature type="transmembrane region" description="Helical" evidence="1">
    <location>
        <begin position="44"/>
        <end position="64"/>
    </location>
</feature>
<evidence type="ECO:0000313" key="3">
    <source>
        <dbReference type="Proteomes" id="UP000244893"/>
    </source>
</evidence>
<sequence length="202" mass="21805">MGVGEVVTLRPLFASVARRANLSALLALTPPFAALYFLTWASGGALVVLIVNAIVVAILVGGIARMAAVRVAFSQDEIVERGYLGGVHSTPAAELASVLVVPVNSGRSLATNTHVFFLDRDGRTRLRLRGQYWGDAMIARALDAYDLPIERLTEPITRSELRHRFGVNLYWYERHPALTYLIGGAAVLVITAPLIAALNSVI</sequence>
<evidence type="ECO:0000256" key="1">
    <source>
        <dbReference type="SAM" id="Phobius"/>
    </source>
</evidence>